<protein>
    <submittedName>
        <fullName evidence="2">Uncharacterized protein</fullName>
    </submittedName>
</protein>
<feature type="region of interest" description="Disordered" evidence="1">
    <location>
        <begin position="70"/>
        <end position="89"/>
    </location>
</feature>
<dbReference type="Proteomes" id="UP000800096">
    <property type="component" value="Unassembled WGS sequence"/>
</dbReference>
<sequence>MSGRFLLRQHNGRGLHARNTILLMPEQNFICLPTLILALRCVAGTLSLFKQPNQNALTIRRTNSQACAVRNSDRPAPMPLPTQNVNTGKTMIRRGPMFHSCP</sequence>
<accession>A0A6A5QN90</accession>
<reference evidence="2" key="1">
    <citation type="journal article" date="2020" name="Stud. Mycol.">
        <title>101 Dothideomycetes genomes: a test case for predicting lifestyles and emergence of pathogens.</title>
        <authorList>
            <person name="Haridas S."/>
            <person name="Albert R."/>
            <person name="Binder M."/>
            <person name="Bloem J."/>
            <person name="Labutti K."/>
            <person name="Salamov A."/>
            <person name="Andreopoulos B."/>
            <person name="Baker S."/>
            <person name="Barry K."/>
            <person name="Bills G."/>
            <person name="Bluhm B."/>
            <person name="Cannon C."/>
            <person name="Castanera R."/>
            <person name="Culley D."/>
            <person name="Daum C."/>
            <person name="Ezra D."/>
            <person name="Gonzalez J."/>
            <person name="Henrissat B."/>
            <person name="Kuo A."/>
            <person name="Liang C."/>
            <person name="Lipzen A."/>
            <person name="Lutzoni F."/>
            <person name="Magnuson J."/>
            <person name="Mondo S."/>
            <person name="Nolan M."/>
            <person name="Ohm R."/>
            <person name="Pangilinan J."/>
            <person name="Park H.-J."/>
            <person name="Ramirez L."/>
            <person name="Alfaro M."/>
            <person name="Sun H."/>
            <person name="Tritt A."/>
            <person name="Yoshinaga Y."/>
            <person name="Zwiers L.-H."/>
            <person name="Turgeon B."/>
            <person name="Goodwin S."/>
            <person name="Spatafora J."/>
            <person name="Crous P."/>
            <person name="Grigoriev I."/>
        </authorList>
    </citation>
    <scope>NUCLEOTIDE SEQUENCE</scope>
    <source>
        <strain evidence="2">HMLAC05119</strain>
    </source>
</reference>
<dbReference type="AlphaFoldDB" id="A0A6A5QN90"/>
<gene>
    <name evidence="2" type="ORF">BDU57DRAFT_212030</name>
</gene>
<organism evidence="2 3">
    <name type="scientific">Ampelomyces quisqualis</name>
    <name type="common">Powdery mildew agent</name>
    <dbReference type="NCBI Taxonomy" id="50730"/>
    <lineage>
        <taxon>Eukaryota</taxon>
        <taxon>Fungi</taxon>
        <taxon>Dikarya</taxon>
        <taxon>Ascomycota</taxon>
        <taxon>Pezizomycotina</taxon>
        <taxon>Dothideomycetes</taxon>
        <taxon>Pleosporomycetidae</taxon>
        <taxon>Pleosporales</taxon>
        <taxon>Pleosporineae</taxon>
        <taxon>Phaeosphaeriaceae</taxon>
        <taxon>Ampelomyces</taxon>
    </lineage>
</organism>
<keyword evidence="3" id="KW-1185">Reference proteome</keyword>
<evidence type="ECO:0000256" key="1">
    <source>
        <dbReference type="SAM" id="MobiDB-lite"/>
    </source>
</evidence>
<dbReference type="EMBL" id="ML979135">
    <property type="protein sequence ID" value="KAF1915974.1"/>
    <property type="molecule type" value="Genomic_DNA"/>
</dbReference>
<evidence type="ECO:0000313" key="2">
    <source>
        <dbReference type="EMBL" id="KAF1915974.1"/>
    </source>
</evidence>
<evidence type="ECO:0000313" key="3">
    <source>
        <dbReference type="Proteomes" id="UP000800096"/>
    </source>
</evidence>
<name>A0A6A5QN90_AMPQU</name>
<proteinExistence type="predicted"/>